<dbReference type="InterPro" id="IPR007111">
    <property type="entry name" value="NACHT_NTPase"/>
</dbReference>
<feature type="non-terminal residue" evidence="8">
    <location>
        <position position="1"/>
    </location>
</feature>
<dbReference type="InterPro" id="IPR041267">
    <property type="entry name" value="NLRP_HD2"/>
</dbReference>
<dbReference type="SMART" id="SM01288">
    <property type="entry name" value="FISNA"/>
    <property type="match status" value="1"/>
</dbReference>
<keyword evidence="5" id="KW-0547">Nucleotide-binding</keyword>
<evidence type="ECO:0000256" key="2">
    <source>
        <dbReference type="ARBA" id="ARBA00022490"/>
    </source>
</evidence>
<organism evidence="8 9">
    <name type="scientific">Cirrhinus mrigala</name>
    <name type="common">Mrigala</name>
    <dbReference type="NCBI Taxonomy" id="683832"/>
    <lineage>
        <taxon>Eukaryota</taxon>
        <taxon>Metazoa</taxon>
        <taxon>Chordata</taxon>
        <taxon>Craniata</taxon>
        <taxon>Vertebrata</taxon>
        <taxon>Euteleostomi</taxon>
        <taxon>Actinopterygii</taxon>
        <taxon>Neopterygii</taxon>
        <taxon>Teleostei</taxon>
        <taxon>Ostariophysi</taxon>
        <taxon>Cypriniformes</taxon>
        <taxon>Cyprinidae</taxon>
        <taxon>Labeoninae</taxon>
        <taxon>Labeonini</taxon>
        <taxon>Cirrhinus</taxon>
    </lineage>
</organism>
<proteinExistence type="predicted"/>
<keyword evidence="6" id="KW-0067">ATP-binding</keyword>
<dbReference type="InterPro" id="IPR029495">
    <property type="entry name" value="NACHT-assoc"/>
</dbReference>
<dbReference type="InterPro" id="IPR041075">
    <property type="entry name" value="NOD1/2_WH"/>
</dbReference>
<feature type="non-terminal residue" evidence="8">
    <location>
        <position position="526"/>
    </location>
</feature>
<sequence>NPTLLNEIYTELYITESESGEISNEHEVRQIETQSRRAATEDTPIKCNDIFRPLPGQDKLFRTVLTKGVAGIGKTVSVQKFILDWAEGKENQDVQLIFPLPFREINLIKDRTISISDLLHVFFPETKEMVLSSDKYEVLFIFDGLDECRLFLDFQSNVMLCDVSESASVEVLLTNLIVGNLLPSALIWITSRPAAADLIPSECVHRVTEVRGFNDPQKEEYFRKRISDQSLANRIISHLKSSRSLYIMCHIPVFCWISAAVLGKMLSQAESGEIPKTLTQMYTHFLILQTNIKHEKDYEKNVTDEDMIIKLGKVAFQQLVKGNVIFYEEDLRECGIDVTEASVYSGLCTQIFREEFGLYQGKVYCFVHLNIQEHLAALYVHLSCINNNINVFDQISKKRNLPKVLVCFQSNSPEHVSLSDVHQRAVNEALQSKNGHLDLFLRFLLGLSVKTNQSLLQGLIKWTISSSDSNENTLEYIKKKIKNICSPQKSINLFHCLNELGDHSLVEEIQQYLRSGTLAETKLSCS</sequence>
<feature type="domain" description="NACHT" evidence="7">
    <location>
        <begin position="62"/>
        <end position="195"/>
    </location>
</feature>
<name>A0ABD0PNP8_CIRMR</name>
<dbReference type="GO" id="GO:0005737">
    <property type="term" value="C:cytoplasm"/>
    <property type="evidence" value="ECO:0007669"/>
    <property type="project" value="UniProtKB-SubCell"/>
</dbReference>
<evidence type="ECO:0000256" key="4">
    <source>
        <dbReference type="ARBA" id="ARBA00022737"/>
    </source>
</evidence>
<comment type="caution">
    <text evidence="8">The sequence shown here is derived from an EMBL/GenBank/DDBJ whole genome shotgun (WGS) entry which is preliminary data.</text>
</comment>
<evidence type="ECO:0000256" key="5">
    <source>
        <dbReference type="ARBA" id="ARBA00022741"/>
    </source>
</evidence>
<dbReference type="InterPro" id="IPR027417">
    <property type="entry name" value="P-loop_NTPase"/>
</dbReference>
<keyword evidence="2" id="KW-0963">Cytoplasm</keyword>
<comment type="subcellular location">
    <subcellularLocation>
        <location evidence="1">Cytoplasm</location>
    </subcellularLocation>
</comment>
<dbReference type="InterPro" id="IPR051261">
    <property type="entry name" value="NLR"/>
</dbReference>
<keyword evidence="3" id="KW-0433">Leucine-rich repeat</keyword>
<keyword evidence="4" id="KW-0677">Repeat</keyword>
<dbReference type="EMBL" id="JAMKFB020000015">
    <property type="protein sequence ID" value="KAL0175360.1"/>
    <property type="molecule type" value="Genomic_DNA"/>
</dbReference>
<dbReference type="PANTHER" id="PTHR24106">
    <property type="entry name" value="NACHT, LRR AND CARD DOMAINS-CONTAINING"/>
    <property type="match status" value="1"/>
</dbReference>
<dbReference type="SUPFAM" id="SSF52540">
    <property type="entry name" value="P-loop containing nucleoside triphosphate hydrolases"/>
    <property type="match status" value="1"/>
</dbReference>
<evidence type="ECO:0000256" key="3">
    <source>
        <dbReference type="ARBA" id="ARBA00022614"/>
    </source>
</evidence>
<dbReference type="GO" id="GO:0005524">
    <property type="term" value="F:ATP binding"/>
    <property type="evidence" value="ECO:0007669"/>
    <property type="project" value="UniProtKB-KW"/>
</dbReference>
<evidence type="ECO:0000259" key="7">
    <source>
        <dbReference type="PROSITE" id="PS50837"/>
    </source>
</evidence>
<dbReference type="Pfam" id="PF05729">
    <property type="entry name" value="NACHT"/>
    <property type="match status" value="1"/>
</dbReference>
<dbReference type="PROSITE" id="PS50837">
    <property type="entry name" value="NACHT"/>
    <property type="match status" value="1"/>
</dbReference>
<dbReference type="Pfam" id="PF17776">
    <property type="entry name" value="NLRC4_HD2"/>
    <property type="match status" value="1"/>
</dbReference>
<dbReference type="FunFam" id="3.40.50.300:FF:000210">
    <property type="entry name" value="Si:dkey-16p6.1"/>
    <property type="match status" value="1"/>
</dbReference>
<reference evidence="8 9" key="1">
    <citation type="submission" date="2024-05" db="EMBL/GenBank/DDBJ databases">
        <title>Genome sequencing and assembly of Indian major carp, Cirrhinus mrigala (Hamilton, 1822).</title>
        <authorList>
            <person name="Mohindra V."/>
            <person name="Chowdhury L.M."/>
            <person name="Lal K."/>
            <person name="Jena J.K."/>
        </authorList>
    </citation>
    <scope>NUCLEOTIDE SEQUENCE [LARGE SCALE GENOMIC DNA]</scope>
    <source>
        <strain evidence="8">CM1030</strain>
        <tissue evidence="8">Blood</tissue>
    </source>
</reference>
<evidence type="ECO:0000256" key="6">
    <source>
        <dbReference type="ARBA" id="ARBA00022840"/>
    </source>
</evidence>
<dbReference type="Pfam" id="PF14484">
    <property type="entry name" value="FISNA"/>
    <property type="match status" value="1"/>
</dbReference>
<evidence type="ECO:0000313" key="8">
    <source>
        <dbReference type="EMBL" id="KAL0175360.1"/>
    </source>
</evidence>
<dbReference type="Pfam" id="PF17779">
    <property type="entry name" value="WHD_NOD2"/>
    <property type="match status" value="1"/>
</dbReference>
<accession>A0ABD0PNP8</accession>
<evidence type="ECO:0000256" key="1">
    <source>
        <dbReference type="ARBA" id="ARBA00004496"/>
    </source>
</evidence>
<dbReference type="Gene3D" id="3.40.50.300">
    <property type="entry name" value="P-loop containing nucleotide triphosphate hydrolases"/>
    <property type="match status" value="1"/>
</dbReference>
<dbReference type="Proteomes" id="UP001529510">
    <property type="component" value="Unassembled WGS sequence"/>
</dbReference>
<protein>
    <recommendedName>
        <fullName evidence="7">NACHT domain-containing protein</fullName>
    </recommendedName>
</protein>
<evidence type="ECO:0000313" key="9">
    <source>
        <dbReference type="Proteomes" id="UP001529510"/>
    </source>
</evidence>
<gene>
    <name evidence="8" type="ORF">M9458_031328</name>
</gene>
<dbReference type="AlphaFoldDB" id="A0ABD0PNP8"/>
<keyword evidence="9" id="KW-1185">Reference proteome</keyword>